<dbReference type="PRINTS" id="PR02088">
    <property type="entry name" value="HAUSAUGMINL2"/>
</dbReference>
<accession>A0A668RWP6</accession>
<protein>
    <recommendedName>
        <fullName evidence="3">HAUS augmin-like complex, subunit 2</fullName>
    </recommendedName>
</protein>
<evidence type="ECO:0008006" key="3">
    <source>
        <dbReference type="Google" id="ProtNLM"/>
    </source>
</evidence>
<name>A0A668RWP6_OREAU</name>
<dbReference type="AlphaFoldDB" id="A0A668RWP6"/>
<keyword evidence="2" id="KW-1185">Reference proteome</keyword>
<dbReference type="InterPro" id="IPR028346">
    <property type="entry name" value="HAUS2"/>
</dbReference>
<evidence type="ECO:0000313" key="1">
    <source>
        <dbReference type="Ensembl" id="ENSOABP00000008533.1"/>
    </source>
</evidence>
<dbReference type="PANTHER" id="PTHR16039:SF1">
    <property type="entry name" value="HAUS AUGMIN-LIKE COMPLEX SUBUNIT 2"/>
    <property type="match status" value="1"/>
</dbReference>
<sequence length="212" mass="24059">MRSDSESLQMHQWDLSPFSVTPAASLLSKCVSVGALSQEEIDSASSATGPVFSSHLREAEEQIRMQKQLDEMRLRLELLQVDEQSADVAHSFHLARRFQMLQMLGDHMQELLREQNSLRQRLMRPLAHTNLPVHAHLHRFVVESLNLMMDFIETLEEELSAAHSRTTARDRLALLDSSHAQLLMQASEMETLSSQILQWKSVDGCSLVTSDP</sequence>
<dbReference type="Ensembl" id="ENSOABT00000008843.2">
    <property type="protein sequence ID" value="ENSOABP00000008533.1"/>
    <property type="gene ID" value="ENSOABG00000004641.2"/>
</dbReference>
<reference evidence="1" key="2">
    <citation type="submission" date="2025-09" db="UniProtKB">
        <authorList>
            <consortium name="Ensembl"/>
        </authorList>
    </citation>
    <scope>IDENTIFICATION</scope>
</reference>
<dbReference type="Proteomes" id="UP000472276">
    <property type="component" value="Unassembled WGS sequence"/>
</dbReference>
<dbReference type="PANTHER" id="PTHR16039">
    <property type="entry name" value="HAUS AUGMIN-LIKE COMPLEX SUBUNIT 2"/>
    <property type="match status" value="1"/>
</dbReference>
<proteinExistence type="predicted"/>
<dbReference type="GO" id="GO:0007098">
    <property type="term" value="P:centrosome cycle"/>
    <property type="evidence" value="ECO:0007669"/>
    <property type="project" value="InterPro"/>
</dbReference>
<dbReference type="GO" id="GO:0051225">
    <property type="term" value="P:spindle assembly"/>
    <property type="evidence" value="ECO:0007669"/>
    <property type="project" value="InterPro"/>
</dbReference>
<evidence type="ECO:0000313" key="2">
    <source>
        <dbReference type="Proteomes" id="UP000472276"/>
    </source>
</evidence>
<gene>
    <name evidence="1" type="primary">haus2</name>
</gene>
<dbReference type="GO" id="GO:1990498">
    <property type="term" value="C:mitotic spindle microtubule"/>
    <property type="evidence" value="ECO:0007669"/>
    <property type="project" value="TreeGrafter"/>
</dbReference>
<reference evidence="1" key="1">
    <citation type="submission" date="2025-08" db="UniProtKB">
        <authorList>
            <consortium name="Ensembl"/>
        </authorList>
    </citation>
    <scope>IDENTIFICATION</scope>
</reference>
<dbReference type="Pfam" id="PF15003">
    <property type="entry name" value="HAUS2"/>
    <property type="match status" value="1"/>
</dbReference>
<organism evidence="1 2">
    <name type="scientific">Oreochromis aureus</name>
    <name type="common">Israeli tilapia</name>
    <name type="synonym">Chromis aureus</name>
    <dbReference type="NCBI Taxonomy" id="47969"/>
    <lineage>
        <taxon>Eukaryota</taxon>
        <taxon>Metazoa</taxon>
        <taxon>Chordata</taxon>
        <taxon>Craniata</taxon>
        <taxon>Vertebrata</taxon>
        <taxon>Euteleostomi</taxon>
        <taxon>Actinopterygii</taxon>
        <taxon>Neopterygii</taxon>
        <taxon>Teleostei</taxon>
        <taxon>Neoteleostei</taxon>
        <taxon>Acanthomorphata</taxon>
        <taxon>Ovalentaria</taxon>
        <taxon>Cichlomorphae</taxon>
        <taxon>Cichliformes</taxon>
        <taxon>Cichlidae</taxon>
        <taxon>African cichlids</taxon>
        <taxon>Pseudocrenilabrinae</taxon>
        <taxon>Oreochromini</taxon>
        <taxon>Oreochromis</taxon>
    </lineage>
</organism>
<dbReference type="GO" id="GO:0007020">
    <property type="term" value="P:microtubule nucleation"/>
    <property type="evidence" value="ECO:0007669"/>
    <property type="project" value="TreeGrafter"/>
</dbReference>
<dbReference type="GO" id="GO:0070652">
    <property type="term" value="C:HAUS complex"/>
    <property type="evidence" value="ECO:0007669"/>
    <property type="project" value="InterPro"/>
</dbReference>
<dbReference type="InterPro" id="IPR026242">
    <property type="entry name" value="HAUS2_metazoa"/>
</dbReference>
<dbReference type="GO" id="GO:0005813">
    <property type="term" value="C:centrosome"/>
    <property type="evidence" value="ECO:0007669"/>
    <property type="project" value="TreeGrafter"/>
</dbReference>
<dbReference type="OMA" id="HQWDLSP"/>